<keyword evidence="3" id="KW-1185">Reference proteome</keyword>
<dbReference type="RefSeq" id="WP_013538097.1">
    <property type="nucleotide sequence ID" value="NC_014926.1"/>
</dbReference>
<keyword evidence="1" id="KW-0175">Coiled coil</keyword>
<name>E8T3Q4_THEA1</name>
<accession>E8T3Q4</accession>
<feature type="coiled-coil region" evidence="1">
    <location>
        <begin position="184"/>
        <end position="227"/>
    </location>
</feature>
<evidence type="ECO:0000313" key="2">
    <source>
        <dbReference type="EMBL" id="ADU97311.1"/>
    </source>
</evidence>
<dbReference type="KEGG" id="tam:Theam_1348"/>
<protein>
    <submittedName>
        <fullName evidence="2">Uncharacterized protein</fullName>
    </submittedName>
</protein>
<dbReference type="HOGENOM" id="CLU_084157_0_0_0"/>
<dbReference type="SUPFAM" id="SSF54523">
    <property type="entry name" value="Pili subunits"/>
    <property type="match status" value="1"/>
</dbReference>
<sequence>MFRLVAAVLLVVLSYFVMERAERFKPVPPAELTVPLFSYEKLLLSFPTFKGAAADAVYIYTSYLLGAEAVGKFSLSCKEWMRVVKNLEVATRLDPRFFDPYYMLGAYLPWKVKGCKGALEEINGALLRGEKFIDDWRIPFFIGFNYFYFQKERAKGAAVLKRAASMKGAPSYLKLLVPRLYAKSGRLELAVAATEEELKRVKDEKLRKELRRRLRALERMLLLQRAVDFYVSRFKTCPSSLEELVRKGILSSIPKDPYGGRFVIREGCRVWTTSNLRPVKDSSRR</sequence>
<gene>
    <name evidence="2" type="ordered locus">Theam_1348</name>
</gene>
<reference evidence="2" key="1">
    <citation type="submission" date="2011-01" db="EMBL/GenBank/DDBJ databases">
        <title>Complete sequence of chromosome of Thermovibrio ammonificans HB-1.</title>
        <authorList>
            <consortium name="US DOE Joint Genome Institute"/>
            <person name="Lucas S."/>
            <person name="Copeland A."/>
            <person name="Lapidus A."/>
            <person name="Cheng J.-F."/>
            <person name="Goodwin L."/>
            <person name="Pitluck S."/>
            <person name="Davenport K."/>
            <person name="Detter J.C."/>
            <person name="Han C."/>
            <person name="Tapia R."/>
            <person name="Land M."/>
            <person name="Hauser L."/>
            <person name="Kyrpides N."/>
            <person name="Ivanova N."/>
            <person name="Ovchinnikova G."/>
            <person name="Vetriani C."/>
            <person name="Woyke T."/>
        </authorList>
    </citation>
    <scope>NUCLEOTIDE SEQUENCE [LARGE SCALE GENOMIC DNA]</scope>
    <source>
        <strain evidence="2">HB-1</strain>
    </source>
</reference>
<dbReference type="OrthoDB" id="9783085at2"/>
<proteinExistence type="predicted"/>
<dbReference type="EMBL" id="CP002444">
    <property type="protein sequence ID" value="ADU97311.1"/>
    <property type="molecule type" value="Genomic_DNA"/>
</dbReference>
<dbReference type="STRING" id="648996.Theam_1348"/>
<dbReference type="eggNOG" id="COG0457">
    <property type="taxonomic scope" value="Bacteria"/>
</dbReference>
<evidence type="ECO:0000256" key="1">
    <source>
        <dbReference type="SAM" id="Coils"/>
    </source>
</evidence>
<dbReference type="Proteomes" id="UP000006362">
    <property type="component" value="Chromosome"/>
</dbReference>
<dbReference type="AlphaFoldDB" id="E8T3Q4"/>
<evidence type="ECO:0000313" key="3">
    <source>
        <dbReference type="Proteomes" id="UP000006362"/>
    </source>
</evidence>
<organism evidence="2 3">
    <name type="scientific">Thermovibrio ammonificans (strain DSM 15698 / JCM 12110 / HB-1)</name>
    <dbReference type="NCBI Taxonomy" id="648996"/>
    <lineage>
        <taxon>Bacteria</taxon>
        <taxon>Pseudomonadati</taxon>
        <taxon>Aquificota</taxon>
        <taxon>Aquificia</taxon>
        <taxon>Desulfurobacteriales</taxon>
        <taxon>Desulfurobacteriaceae</taxon>
        <taxon>Thermovibrio</taxon>
    </lineage>
</organism>
<dbReference type="InterPro" id="IPR045584">
    <property type="entry name" value="Pilin-like"/>
</dbReference>